<dbReference type="PANTHER" id="PTHR31465:SF1">
    <property type="entry name" value="PROTEIN RTA1-RELATED"/>
    <property type="match status" value="1"/>
</dbReference>
<evidence type="ECO:0000313" key="6">
    <source>
        <dbReference type="EMBL" id="KAG4413555.1"/>
    </source>
</evidence>
<comment type="subcellular location">
    <subcellularLocation>
        <location evidence="1">Membrane</location>
        <topology evidence="1">Multi-pass membrane protein</topology>
    </subcellularLocation>
</comment>
<evidence type="ECO:0000256" key="4">
    <source>
        <dbReference type="ARBA" id="ARBA00023136"/>
    </source>
</evidence>
<keyword evidence="3 5" id="KW-1133">Transmembrane helix</keyword>
<evidence type="ECO:0000256" key="1">
    <source>
        <dbReference type="ARBA" id="ARBA00004141"/>
    </source>
</evidence>
<protein>
    <recommendedName>
        <fullName evidence="8">RTA1-domain-containing protein</fullName>
    </recommendedName>
</protein>
<dbReference type="AlphaFoldDB" id="A0A8H7T6V8"/>
<reference evidence="6" key="1">
    <citation type="submission" date="2021-02" db="EMBL/GenBank/DDBJ databases">
        <title>Genome sequence Cadophora malorum strain M34.</title>
        <authorList>
            <person name="Stefanovic E."/>
            <person name="Vu D."/>
            <person name="Scully C."/>
            <person name="Dijksterhuis J."/>
            <person name="Roader J."/>
            <person name="Houbraken J."/>
        </authorList>
    </citation>
    <scope>NUCLEOTIDE SEQUENCE</scope>
    <source>
        <strain evidence="6">M34</strain>
    </source>
</reference>
<feature type="transmembrane region" description="Helical" evidence="5">
    <location>
        <begin position="237"/>
        <end position="257"/>
    </location>
</feature>
<dbReference type="PANTHER" id="PTHR31465">
    <property type="entry name" value="PROTEIN RTA1-RELATED"/>
    <property type="match status" value="1"/>
</dbReference>
<dbReference type="OrthoDB" id="3358017at2759"/>
<sequence length="300" mass="33491">MSDNSNDSDGIEYYHYDPTMVGAVIFIVLFLATTILHCYQLLRTKVWFMIPFTIGGCFQWAGYIARAISHTQSPNWTLLPYLLQALLLLVAPALFAASIYMELGRIIILADGEAHALIKKKWLTKFFVCGDVLSFFMQGAGGGLQSSSSSKTVKTGQYMVTGGLAVQVIFFACFVIVAVHFDKAMGKAPPNASRRAVPWRKHLITLYAVSSLILIRSVFRMIEYIQGFDGYLLSHEVYLYIFDAVLMLAVMVIVNVVHPSEVTALIKGGNVAKKGWKMERIEGYHQRIESDDLRNGLDEA</sequence>
<keyword evidence="7" id="KW-1185">Reference proteome</keyword>
<dbReference type="InterPro" id="IPR007568">
    <property type="entry name" value="RTA1"/>
</dbReference>
<keyword evidence="4 5" id="KW-0472">Membrane</keyword>
<evidence type="ECO:0000256" key="2">
    <source>
        <dbReference type="ARBA" id="ARBA00022692"/>
    </source>
</evidence>
<feature type="transmembrane region" description="Helical" evidence="5">
    <location>
        <begin position="122"/>
        <end position="140"/>
    </location>
</feature>
<dbReference type="Proteomes" id="UP000664132">
    <property type="component" value="Unassembled WGS sequence"/>
</dbReference>
<proteinExistence type="predicted"/>
<accession>A0A8H7T6V8</accession>
<evidence type="ECO:0000313" key="7">
    <source>
        <dbReference type="Proteomes" id="UP000664132"/>
    </source>
</evidence>
<feature type="transmembrane region" description="Helical" evidence="5">
    <location>
        <begin position="46"/>
        <end position="69"/>
    </location>
</feature>
<dbReference type="Pfam" id="PF04479">
    <property type="entry name" value="RTA1"/>
    <property type="match status" value="1"/>
</dbReference>
<evidence type="ECO:0008006" key="8">
    <source>
        <dbReference type="Google" id="ProtNLM"/>
    </source>
</evidence>
<evidence type="ECO:0000256" key="3">
    <source>
        <dbReference type="ARBA" id="ARBA00022989"/>
    </source>
</evidence>
<name>A0A8H7T6V8_9HELO</name>
<organism evidence="6 7">
    <name type="scientific">Cadophora malorum</name>
    <dbReference type="NCBI Taxonomy" id="108018"/>
    <lineage>
        <taxon>Eukaryota</taxon>
        <taxon>Fungi</taxon>
        <taxon>Dikarya</taxon>
        <taxon>Ascomycota</taxon>
        <taxon>Pezizomycotina</taxon>
        <taxon>Leotiomycetes</taxon>
        <taxon>Helotiales</taxon>
        <taxon>Ploettnerulaceae</taxon>
        <taxon>Cadophora</taxon>
    </lineage>
</organism>
<dbReference type="GO" id="GO:0016020">
    <property type="term" value="C:membrane"/>
    <property type="evidence" value="ECO:0007669"/>
    <property type="project" value="UniProtKB-SubCell"/>
</dbReference>
<keyword evidence="2 5" id="KW-0812">Transmembrane</keyword>
<feature type="transmembrane region" description="Helical" evidence="5">
    <location>
        <begin position="160"/>
        <end position="181"/>
    </location>
</feature>
<feature type="transmembrane region" description="Helical" evidence="5">
    <location>
        <begin position="81"/>
        <end position="101"/>
    </location>
</feature>
<dbReference type="EMBL" id="JAFJYH010000308">
    <property type="protein sequence ID" value="KAG4413555.1"/>
    <property type="molecule type" value="Genomic_DNA"/>
</dbReference>
<feature type="transmembrane region" description="Helical" evidence="5">
    <location>
        <begin position="20"/>
        <end position="39"/>
    </location>
</feature>
<comment type="caution">
    <text evidence="6">The sequence shown here is derived from an EMBL/GenBank/DDBJ whole genome shotgun (WGS) entry which is preliminary data.</text>
</comment>
<feature type="transmembrane region" description="Helical" evidence="5">
    <location>
        <begin position="202"/>
        <end position="222"/>
    </location>
</feature>
<evidence type="ECO:0000256" key="5">
    <source>
        <dbReference type="SAM" id="Phobius"/>
    </source>
</evidence>
<gene>
    <name evidence="6" type="ORF">IFR04_013308</name>
</gene>